<evidence type="ECO:0000313" key="21">
    <source>
        <dbReference type="EMBL" id="KFM56842.1"/>
    </source>
</evidence>
<dbReference type="OMA" id="YCDVVQL"/>
<evidence type="ECO:0000256" key="6">
    <source>
        <dbReference type="ARBA" id="ARBA00022448"/>
    </source>
</evidence>
<dbReference type="Pfam" id="PF04757">
    <property type="entry name" value="Pex2_Pex12"/>
    <property type="match status" value="1"/>
</dbReference>
<comment type="subcellular location">
    <subcellularLocation>
        <location evidence="2">Peroxisome membrane</location>
        <topology evidence="2">Multi-pass membrane protein</topology>
    </subcellularLocation>
</comment>
<dbReference type="PANTHER" id="PTHR23350:SF0">
    <property type="entry name" value="PEROXISOME BIOGENESIS FACTOR 10"/>
    <property type="match status" value="1"/>
</dbReference>
<dbReference type="GO" id="GO:0005778">
    <property type="term" value="C:peroxisomal membrane"/>
    <property type="evidence" value="ECO:0007669"/>
    <property type="project" value="UniProtKB-SubCell"/>
</dbReference>
<dbReference type="CDD" id="cd16527">
    <property type="entry name" value="RING-HC_PEX10"/>
    <property type="match status" value="1"/>
</dbReference>
<evidence type="ECO:0000256" key="18">
    <source>
        <dbReference type="ARBA" id="ARBA00045271"/>
    </source>
</evidence>
<evidence type="ECO:0000256" key="15">
    <source>
        <dbReference type="ARBA" id="ARBA00022989"/>
    </source>
</evidence>
<evidence type="ECO:0000256" key="11">
    <source>
        <dbReference type="ARBA" id="ARBA00022771"/>
    </source>
</evidence>
<evidence type="ECO:0000256" key="13">
    <source>
        <dbReference type="ARBA" id="ARBA00022833"/>
    </source>
</evidence>
<evidence type="ECO:0000256" key="19">
    <source>
        <dbReference type="PROSITE-ProRule" id="PRU00175"/>
    </source>
</evidence>
<evidence type="ECO:0000256" key="14">
    <source>
        <dbReference type="ARBA" id="ARBA00022927"/>
    </source>
</evidence>
<keyword evidence="11 19" id="KW-0863">Zinc-finger</keyword>
<comment type="similarity">
    <text evidence="4">Belongs to the pex2/pex10/pex12 family.</text>
</comment>
<keyword evidence="15" id="KW-1133">Transmembrane helix</keyword>
<dbReference type="Pfam" id="PF13920">
    <property type="entry name" value="zf-C3HC4_3"/>
    <property type="match status" value="1"/>
</dbReference>
<keyword evidence="9" id="KW-0812">Transmembrane</keyword>
<dbReference type="PROSITE" id="PS00518">
    <property type="entry name" value="ZF_RING_1"/>
    <property type="match status" value="1"/>
</dbReference>
<dbReference type="SUPFAM" id="SSF57850">
    <property type="entry name" value="RING/U-box"/>
    <property type="match status" value="1"/>
</dbReference>
<dbReference type="AlphaFoldDB" id="A0A087SVF3"/>
<evidence type="ECO:0000256" key="10">
    <source>
        <dbReference type="ARBA" id="ARBA00022723"/>
    </source>
</evidence>
<dbReference type="InterPro" id="IPR006845">
    <property type="entry name" value="Pex_N"/>
</dbReference>
<dbReference type="EMBL" id="KK112143">
    <property type="protein sequence ID" value="KFM56842.1"/>
    <property type="molecule type" value="Genomic_DNA"/>
</dbReference>
<dbReference type="OrthoDB" id="6270329at2759"/>
<dbReference type="InterPro" id="IPR025654">
    <property type="entry name" value="PEX2/10"/>
</dbReference>
<evidence type="ECO:0000256" key="17">
    <source>
        <dbReference type="ARBA" id="ARBA00023140"/>
    </source>
</evidence>
<organism evidence="21 22">
    <name type="scientific">Stegodyphus mimosarum</name>
    <name type="common">African social velvet spider</name>
    <dbReference type="NCBI Taxonomy" id="407821"/>
    <lineage>
        <taxon>Eukaryota</taxon>
        <taxon>Metazoa</taxon>
        <taxon>Ecdysozoa</taxon>
        <taxon>Arthropoda</taxon>
        <taxon>Chelicerata</taxon>
        <taxon>Arachnida</taxon>
        <taxon>Araneae</taxon>
        <taxon>Araneomorphae</taxon>
        <taxon>Entelegynae</taxon>
        <taxon>Eresoidea</taxon>
        <taxon>Eresidae</taxon>
        <taxon>Stegodyphus</taxon>
    </lineage>
</organism>
<dbReference type="EC" id="2.3.2.27" evidence="5"/>
<keyword evidence="10" id="KW-0479">Metal-binding</keyword>
<evidence type="ECO:0000256" key="12">
    <source>
        <dbReference type="ARBA" id="ARBA00022786"/>
    </source>
</evidence>
<dbReference type="InterPro" id="IPR001841">
    <property type="entry name" value="Znf_RING"/>
</dbReference>
<sequence>MSKPQVAGVAEILRSSQKDAEYISYMRYLISDILQKSLGIPIWIKWKDFSSLFSDLLFYSLTTLSGFQTLGEEYANIIQVDASLKSIPSKLKRTADVSLHIFGSYFLLHFQKWLENEISSLPTGTSKSSNDSFEENLLAFIPTIFKIISVIQRIHLIAFYFSGAYYTFSKRLTCIRYVVIRRWLAHPAYQKPYRILGWIAASQLCLSLIMTMYSASMKDPLKYSKLEKVKDSTSTSAPVPEKSLCSLCLEKRNHSTATPCGHLFCWSCITSWMQNKEECPLCREKFTPSKLLCLQNYY</sequence>
<reference evidence="21 22" key="1">
    <citation type="submission" date="2013-11" db="EMBL/GenBank/DDBJ databases">
        <title>Genome sequencing of Stegodyphus mimosarum.</title>
        <authorList>
            <person name="Bechsgaard J."/>
        </authorList>
    </citation>
    <scope>NUCLEOTIDE SEQUENCE [LARGE SCALE GENOMIC DNA]</scope>
</reference>
<keyword evidence="6" id="KW-0813">Transport</keyword>
<evidence type="ECO:0000256" key="9">
    <source>
        <dbReference type="ARBA" id="ARBA00022692"/>
    </source>
</evidence>
<keyword evidence="7" id="KW-0962">Peroxisome biogenesis</keyword>
<keyword evidence="13" id="KW-0862">Zinc</keyword>
<comment type="pathway">
    <text evidence="3">Protein modification; protein ubiquitination.</text>
</comment>
<feature type="non-terminal residue" evidence="21">
    <location>
        <position position="298"/>
    </location>
</feature>
<accession>A0A087SVF3</accession>
<dbReference type="GO" id="GO:0061630">
    <property type="term" value="F:ubiquitin protein ligase activity"/>
    <property type="evidence" value="ECO:0007669"/>
    <property type="project" value="UniProtKB-EC"/>
</dbReference>
<proteinExistence type="inferred from homology"/>
<keyword evidence="22" id="KW-1185">Reference proteome</keyword>
<name>A0A087SVF3_STEMI</name>
<dbReference type="FunFam" id="3.30.40.10:FF:000332">
    <property type="entry name" value="Peroxisome biogenesis factor 10"/>
    <property type="match status" value="1"/>
</dbReference>
<dbReference type="InterPro" id="IPR017907">
    <property type="entry name" value="Znf_RING_CS"/>
</dbReference>
<evidence type="ECO:0000256" key="2">
    <source>
        <dbReference type="ARBA" id="ARBA00004585"/>
    </source>
</evidence>
<evidence type="ECO:0000256" key="8">
    <source>
        <dbReference type="ARBA" id="ARBA00022679"/>
    </source>
</evidence>
<feature type="domain" description="RING-type" evidence="20">
    <location>
        <begin position="245"/>
        <end position="283"/>
    </location>
</feature>
<comment type="function">
    <text evidence="18">E3 ubiquitin-protein ligase component of a retrotranslocation channel required for peroxisome organization by mediating export of the PEX5 receptor from peroxisomes to the cytosol, thereby promoting PEX5 recycling. The retrotranslocation channel is composed of PEX2, PEX10 and PEX12; each subunit contributing transmembrane segments that coassemble into an open channel that specifically allows the passage of PEX5 through the peroxisomal membrane. PEX10 also regulates PEX5 recycling by acting as a E3 ubiquitin-protein ligase. When PEX5 recycling is compromised, PEX10 catalyzes polyubiquitination of PEX5 during its passage through the retrotranslocation channel, leading to its degradation.</text>
</comment>
<evidence type="ECO:0000256" key="1">
    <source>
        <dbReference type="ARBA" id="ARBA00000900"/>
    </source>
</evidence>
<dbReference type="PROSITE" id="PS50089">
    <property type="entry name" value="ZF_RING_2"/>
    <property type="match status" value="1"/>
</dbReference>
<dbReference type="GO" id="GO:0016558">
    <property type="term" value="P:protein import into peroxisome matrix"/>
    <property type="evidence" value="ECO:0007669"/>
    <property type="project" value="InterPro"/>
</dbReference>
<evidence type="ECO:0000259" key="20">
    <source>
        <dbReference type="PROSITE" id="PS50089"/>
    </source>
</evidence>
<keyword evidence="12" id="KW-0833">Ubl conjugation pathway</keyword>
<dbReference type="Gene3D" id="3.30.40.10">
    <property type="entry name" value="Zinc/RING finger domain, C3HC4 (zinc finger)"/>
    <property type="match status" value="1"/>
</dbReference>
<dbReference type="SMART" id="SM00184">
    <property type="entry name" value="RING"/>
    <property type="match status" value="1"/>
</dbReference>
<dbReference type="Proteomes" id="UP000054359">
    <property type="component" value="Unassembled WGS sequence"/>
</dbReference>
<gene>
    <name evidence="21" type="ORF">X975_12577</name>
</gene>
<dbReference type="InterPro" id="IPR013083">
    <property type="entry name" value="Znf_RING/FYVE/PHD"/>
</dbReference>
<keyword evidence="17" id="KW-0576">Peroxisome</keyword>
<dbReference type="PANTHER" id="PTHR23350">
    <property type="entry name" value="PEROXISOME ASSEMBLY PROTEIN 10"/>
    <property type="match status" value="1"/>
</dbReference>
<evidence type="ECO:0000256" key="3">
    <source>
        <dbReference type="ARBA" id="ARBA00004906"/>
    </source>
</evidence>
<evidence type="ECO:0000256" key="5">
    <source>
        <dbReference type="ARBA" id="ARBA00012483"/>
    </source>
</evidence>
<evidence type="ECO:0000256" key="16">
    <source>
        <dbReference type="ARBA" id="ARBA00023136"/>
    </source>
</evidence>
<keyword evidence="16" id="KW-0472">Membrane</keyword>
<keyword evidence="8" id="KW-0808">Transferase</keyword>
<comment type="catalytic activity">
    <reaction evidence="1">
        <text>S-ubiquitinyl-[E2 ubiquitin-conjugating enzyme]-L-cysteine + [acceptor protein]-L-lysine = [E2 ubiquitin-conjugating enzyme]-L-cysteine + N(6)-ubiquitinyl-[acceptor protein]-L-lysine.</text>
        <dbReference type="EC" id="2.3.2.27"/>
    </reaction>
</comment>
<evidence type="ECO:0000313" key="22">
    <source>
        <dbReference type="Proteomes" id="UP000054359"/>
    </source>
</evidence>
<evidence type="ECO:0000256" key="7">
    <source>
        <dbReference type="ARBA" id="ARBA00022593"/>
    </source>
</evidence>
<keyword evidence="14" id="KW-0653">Protein transport</keyword>
<dbReference type="STRING" id="407821.A0A087SVF3"/>
<dbReference type="GO" id="GO:0008270">
    <property type="term" value="F:zinc ion binding"/>
    <property type="evidence" value="ECO:0007669"/>
    <property type="project" value="UniProtKB-KW"/>
</dbReference>
<evidence type="ECO:0000256" key="4">
    <source>
        <dbReference type="ARBA" id="ARBA00008704"/>
    </source>
</evidence>
<protein>
    <recommendedName>
        <fullName evidence="5">RING-type E3 ubiquitin transferase</fullName>
        <ecNumber evidence="5">2.3.2.27</ecNumber>
    </recommendedName>
</protein>